<dbReference type="Proteomes" id="UP001165160">
    <property type="component" value="Unassembled WGS sequence"/>
</dbReference>
<dbReference type="InterPro" id="IPR026856">
    <property type="entry name" value="Sialidase_fam"/>
</dbReference>
<reference evidence="5" key="1">
    <citation type="journal article" date="2023" name="Commun. Biol.">
        <title>Genome analysis of Parmales, the sister group of diatoms, reveals the evolutionary specialization of diatoms from phago-mixotrophs to photoautotrophs.</title>
        <authorList>
            <person name="Ban H."/>
            <person name="Sato S."/>
            <person name="Yoshikawa S."/>
            <person name="Yamada K."/>
            <person name="Nakamura Y."/>
            <person name="Ichinomiya M."/>
            <person name="Sato N."/>
            <person name="Blanc-Mathieu R."/>
            <person name="Endo H."/>
            <person name="Kuwata A."/>
            <person name="Ogata H."/>
        </authorList>
    </citation>
    <scope>NUCLEOTIDE SEQUENCE [LARGE SCALE GENOMIC DNA]</scope>
    <source>
        <strain evidence="5">NIES 3699</strain>
    </source>
</reference>
<name>A0A9W7BU88_9STRA</name>
<dbReference type="SUPFAM" id="SSF50939">
    <property type="entry name" value="Sialidases"/>
    <property type="match status" value="1"/>
</dbReference>
<evidence type="ECO:0000259" key="3">
    <source>
        <dbReference type="Pfam" id="PF13088"/>
    </source>
</evidence>
<feature type="signal peptide" evidence="2">
    <location>
        <begin position="1"/>
        <end position="18"/>
    </location>
</feature>
<gene>
    <name evidence="4" type="ORF">TrVE_jg6650</name>
</gene>
<dbReference type="GO" id="GO:0006689">
    <property type="term" value="P:ganglioside catabolic process"/>
    <property type="evidence" value="ECO:0007669"/>
    <property type="project" value="TreeGrafter"/>
</dbReference>
<evidence type="ECO:0000313" key="4">
    <source>
        <dbReference type="EMBL" id="GMH96672.1"/>
    </source>
</evidence>
<protein>
    <recommendedName>
        <fullName evidence="3">Sialidase domain-containing protein</fullName>
    </recommendedName>
</protein>
<dbReference type="CDD" id="cd15482">
    <property type="entry name" value="Sialidase_non-viral"/>
    <property type="match status" value="1"/>
</dbReference>
<dbReference type="InterPro" id="IPR036278">
    <property type="entry name" value="Sialidase_sf"/>
</dbReference>
<dbReference type="GO" id="GO:0004308">
    <property type="term" value="F:exo-alpha-sialidase activity"/>
    <property type="evidence" value="ECO:0007669"/>
    <property type="project" value="InterPro"/>
</dbReference>
<comment type="caution">
    <text evidence="4">The sequence shown here is derived from an EMBL/GenBank/DDBJ whole genome shotgun (WGS) entry which is preliminary data.</text>
</comment>
<dbReference type="GO" id="GO:0016020">
    <property type="term" value="C:membrane"/>
    <property type="evidence" value="ECO:0007669"/>
    <property type="project" value="TreeGrafter"/>
</dbReference>
<evidence type="ECO:0000313" key="5">
    <source>
        <dbReference type="Proteomes" id="UP001165160"/>
    </source>
</evidence>
<dbReference type="EMBL" id="BRXX01000187">
    <property type="protein sequence ID" value="GMH96672.1"/>
    <property type="molecule type" value="Genomic_DNA"/>
</dbReference>
<feature type="region of interest" description="Disordered" evidence="1">
    <location>
        <begin position="204"/>
        <end position="223"/>
    </location>
</feature>
<dbReference type="GO" id="GO:0009313">
    <property type="term" value="P:oligosaccharide catabolic process"/>
    <property type="evidence" value="ECO:0007669"/>
    <property type="project" value="TreeGrafter"/>
</dbReference>
<sequence length="435" mass="46711">MFLCRTIFIACLLNTVSGSAFDCQKVADDYCAVNCCTNDDIQSKSCDGPMIALKGKSEKDDQSKFRCYSPSTLNDDQTEYASGTCYCTRDSQIESLMAECENDISISTVFSGGEDGAACYRIPAIIKLPSGTLLAFAEQRVSDCGDNGNNNIVLRRSFDDGVTWGSIQHVAMSDGGAYSNPNPAIVYKDDGSWSVLLHYDTMNNPSSSRPGKNMQTWSSDDGESWDAPVDITDFFPEASKGCMPGPAIGLQNNVEGHEQQSRIYFNCHSGNSGGEHILYWSDDLGTTWTSGEEITDLNECSIAFLPSTNSSVLMNCRTGKGTRGEVVFSPDGLPTGDAFYPSGLDDPGCQGSIIQKGQTDDGEDVIYQSNAVGDGRSHMTVKVSQDSGKTFDGGKLVWSGPAAYSQLVDGGDYVGLLFELGEESTYESIGFAIVG</sequence>
<keyword evidence="2" id="KW-0732">Signal</keyword>
<dbReference type="AlphaFoldDB" id="A0A9W7BU88"/>
<dbReference type="Gene3D" id="2.120.10.10">
    <property type="match status" value="1"/>
</dbReference>
<keyword evidence="5" id="KW-1185">Reference proteome</keyword>
<dbReference type="Pfam" id="PF13088">
    <property type="entry name" value="BNR_2"/>
    <property type="match status" value="1"/>
</dbReference>
<dbReference type="InterPro" id="IPR011040">
    <property type="entry name" value="Sialidase"/>
</dbReference>
<dbReference type="GO" id="GO:0005737">
    <property type="term" value="C:cytoplasm"/>
    <property type="evidence" value="ECO:0007669"/>
    <property type="project" value="TreeGrafter"/>
</dbReference>
<evidence type="ECO:0000256" key="2">
    <source>
        <dbReference type="SAM" id="SignalP"/>
    </source>
</evidence>
<dbReference type="PANTHER" id="PTHR10628:SF30">
    <property type="entry name" value="EXO-ALPHA-SIALIDASE"/>
    <property type="match status" value="1"/>
</dbReference>
<feature type="chain" id="PRO_5040757238" description="Sialidase domain-containing protein" evidence="2">
    <location>
        <begin position="19"/>
        <end position="435"/>
    </location>
</feature>
<feature type="compositionally biased region" description="Polar residues" evidence="1">
    <location>
        <begin position="204"/>
        <end position="219"/>
    </location>
</feature>
<organism evidence="4 5">
    <name type="scientific">Triparma verrucosa</name>
    <dbReference type="NCBI Taxonomy" id="1606542"/>
    <lineage>
        <taxon>Eukaryota</taxon>
        <taxon>Sar</taxon>
        <taxon>Stramenopiles</taxon>
        <taxon>Ochrophyta</taxon>
        <taxon>Bolidophyceae</taxon>
        <taxon>Parmales</taxon>
        <taxon>Triparmaceae</taxon>
        <taxon>Triparma</taxon>
    </lineage>
</organism>
<evidence type="ECO:0000256" key="1">
    <source>
        <dbReference type="SAM" id="MobiDB-lite"/>
    </source>
</evidence>
<dbReference type="PANTHER" id="PTHR10628">
    <property type="entry name" value="SIALIDASE"/>
    <property type="match status" value="1"/>
</dbReference>
<feature type="domain" description="Sialidase" evidence="3">
    <location>
        <begin position="131"/>
        <end position="414"/>
    </location>
</feature>
<proteinExistence type="predicted"/>
<accession>A0A9W7BU88</accession>